<evidence type="ECO:0000256" key="4">
    <source>
        <dbReference type="ARBA" id="ARBA00022741"/>
    </source>
</evidence>
<feature type="domain" description="SAICAR synthetase/ADE2 N-terminal" evidence="7">
    <location>
        <begin position="22"/>
        <end position="262"/>
    </location>
</feature>
<dbReference type="GO" id="GO:0006189">
    <property type="term" value="P:'de novo' IMP biosynthetic process"/>
    <property type="evidence" value="ECO:0007669"/>
    <property type="project" value="UniProtKB-UniPathway"/>
</dbReference>
<reference evidence="8" key="1">
    <citation type="submission" date="2020-05" db="EMBL/GenBank/DDBJ databases">
        <authorList>
            <person name="Chiriac C."/>
            <person name="Salcher M."/>
            <person name="Ghai R."/>
            <person name="Kavagutti S V."/>
        </authorList>
    </citation>
    <scope>NUCLEOTIDE SEQUENCE</scope>
</reference>
<dbReference type="EMBL" id="CAEZSR010000099">
    <property type="protein sequence ID" value="CAB4571723.1"/>
    <property type="molecule type" value="Genomic_DNA"/>
</dbReference>
<dbReference type="InterPro" id="IPR028923">
    <property type="entry name" value="SAICAR_synt/ADE2_N"/>
</dbReference>
<dbReference type="GO" id="GO:0004639">
    <property type="term" value="F:phosphoribosylaminoimidazolesuccinocarboxamide synthase activity"/>
    <property type="evidence" value="ECO:0007669"/>
    <property type="project" value="UniProtKB-EC"/>
</dbReference>
<evidence type="ECO:0000256" key="2">
    <source>
        <dbReference type="ARBA" id="ARBA00012217"/>
    </source>
</evidence>
<evidence type="ECO:0000259" key="7">
    <source>
        <dbReference type="Pfam" id="PF01259"/>
    </source>
</evidence>
<keyword evidence="4" id="KW-0547">Nucleotide-binding</keyword>
<gene>
    <name evidence="8" type="ORF">UFOPK1493_02440</name>
</gene>
<evidence type="ECO:0000256" key="5">
    <source>
        <dbReference type="ARBA" id="ARBA00022755"/>
    </source>
</evidence>
<sequence>MRPGGSTETLDDIELPLPDRRAGKVRVSYSLSPTERLFVTTDRLSAFDRIIACVPSKGQVLNQLAAWWFEHTRDVVANHLVEVPDPNVTIGRAAHPLPVEVVVRGHITGVTSTSLWRQYANGARTIYGYDFPDGLRKNTALPAAIVTPTTKAHDGGHDEPISCADVVAHGLVPAELWEQVQAAALAVFARGQRTAADAGLILADTKYEFGLAVDTGELLLIDEVHTPDSSRYWVAATHEERLAAGDEPESLDKELVRRALIGLGYDGDGDPPTLPPDVVAAASARYVFAYEMLTGLEFVPGETPIAARIARNLAPRLAAAAARPGPGDTT</sequence>
<dbReference type="PANTHER" id="PTHR43700">
    <property type="entry name" value="PHOSPHORIBOSYLAMINOIMIDAZOLE-SUCCINOCARBOXAMIDE SYNTHASE"/>
    <property type="match status" value="1"/>
</dbReference>
<dbReference type="Gene3D" id="3.30.470.20">
    <property type="entry name" value="ATP-grasp fold, B domain"/>
    <property type="match status" value="1"/>
</dbReference>
<dbReference type="EC" id="6.3.2.6" evidence="2"/>
<dbReference type="PANTHER" id="PTHR43700:SF1">
    <property type="entry name" value="PHOSPHORIBOSYLAMINOIMIDAZOLE-SUCCINOCARBOXAMIDE SYNTHASE"/>
    <property type="match status" value="1"/>
</dbReference>
<name>A0A6J6EBP1_9ZZZZ</name>
<dbReference type="UniPathway" id="UPA00074">
    <property type="reaction ID" value="UER00131"/>
</dbReference>
<dbReference type="CDD" id="cd01414">
    <property type="entry name" value="SAICAR_synt_Sc"/>
    <property type="match status" value="1"/>
</dbReference>
<evidence type="ECO:0000313" key="8">
    <source>
        <dbReference type="EMBL" id="CAB4571723.1"/>
    </source>
</evidence>
<dbReference type="GO" id="GO:0005524">
    <property type="term" value="F:ATP binding"/>
    <property type="evidence" value="ECO:0007669"/>
    <property type="project" value="UniProtKB-KW"/>
</dbReference>
<evidence type="ECO:0000256" key="3">
    <source>
        <dbReference type="ARBA" id="ARBA00022598"/>
    </source>
</evidence>
<accession>A0A6J6EBP1</accession>
<keyword evidence="6" id="KW-0067">ATP-binding</keyword>
<evidence type="ECO:0000256" key="6">
    <source>
        <dbReference type="ARBA" id="ARBA00022840"/>
    </source>
</evidence>
<proteinExistence type="inferred from homology"/>
<dbReference type="HAMAP" id="MF_00137">
    <property type="entry name" value="SAICAR_synth"/>
    <property type="match status" value="1"/>
</dbReference>
<comment type="pathway">
    <text evidence="1">Purine metabolism; IMP biosynthesis via de novo pathway; 5-amino-1-(5-phospho-D-ribosyl)imidazole-4-carboxamide from 5-amino-1-(5-phospho-D-ribosyl)imidazole-4-carboxylate: step 1/2.</text>
</comment>
<dbReference type="Gene3D" id="3.30.200.20">
    <property type="entry name" value="Phosphorylase Kinase, domain 1"/>
    <property type="match status" value="1"/>
</dbReference>
<dbReference type="GO" id="GO:0005737">
    <property type="term" value="C:cytoplasm"/>
    <property type="evidence" value="ECO:0007669"/>
    <property type="project" value="TreeGrafter"/>
</dbReference>
<dbReference type="SUPFAM" id="SSF56104">
    <property type="entry name" value="SAICAR synthase-like"/>
    <property type="match status" value="1"/>
</dbReference>
<protein>
    <recommendedName>
        <fullName evidence="2">phosphoribosylaminoimidazolesuccinocarboxamide synthase</fullName>
        <ecNumber evidence="2">6.3.2.6</ecNumber>
    </recommendedName>
</protein>
<organism evidence="8">
    <name type="scientific">freshwater metagenome</name>
    <dbReference type="NCBI Taxonomy" id="449393"/>
    <lineage>
        <taxon>unclassified sequences</taxon>
        <taxon>metagenomes</taxon>
        <taxon>ecological metagenomes</taxon>
    </lineage>
</organism>
<keyword evidence="5" id="KW-0658">Purine biosynthesis</keyword>
<dbReference type="NCBIfam" id="NF009251">
    <property type="entry name" value="PRK12607.1"/>
    <property type="match status" value="1"/>
</dbReference>
<dbReference type="InterPro" id="IPR018236">
    <property type="entry name" value="SAICAR_synthetase_CS"/>
</dbReference>
<dbReference type="AlphaFoldDB" id="A0A6J6EBP1"/>
<dbReference type="PROSITE" id="PS01058">
    <property type="entry name" value="SAICAR_SYNTHETASE_2"/>
    <property type="match status" value="1"/>
</dbReference>
<evidence type="ECO:0000256" key="1">
    <source>
        <dbReference type="ARBA" id="ARBA00004672"/>
    </source>
</evidence>
<dbReference type="Pfam" id="PF01259">
    <property type="entry name" value="SAICAR_synt"/>
    <property type="match status" value="1"/>
</dbReference>
<keyword evidence="3" id="KW-0436">Ligase</keyword>